<name>A0ABV4AHS0_9GAMM</name>
<dbReference type="InterPro" id="IPR003661">
    <property type="entry name" value="HisK_dim/P_dom"/>
</dbReference>
<keyword evidence="11" id="KW-0547">Nucleotide-binding</keyword>
<keyword evidence="7" id="KW-0175">Coiled coil</keyword>
<dbReference type="PANTHER" id="PTHR45339">
    <property type="entry name" value="HYBRID SIGNAL TRANSDUCTION HISTIDINE KINASE J"/>
    <property type="match status" value="1"/>
</dbReference>
<dbReference type="Pfam" id="PF02518">
    <property type="entry name" value="HATPase_c"/>
    <property type="match status" value="1"/>
</dbReference>
<dbReference type="Gene3D" id="6.10.340.10">
    <property type="match status" value="1"/>
</dbReference>
<comment type="caution">
    <text evidence="11">The sequence shown here is derived from an EMBL/GenBank/DDBJ whole genome shotgun (WGS) entry which is preliminary data.</text>
</comment>
<dbReference type="PROSITE" id="PS50109">
    <property type="entry name" value="HIS_KIN"/>
    <property type="match status" value="1"/>
</dbReference>
<dbReference type="CDD" id="cd00082">
    <property type="entry name" value="HisKA"/>
    <property type="match status" value="1"/>
</dbReference>
<dbReference type="InterPro" id="IPR004358">
    <property type="entry name" value="Sig_transdc_His_kin-like_C"/>
</dbReference>
<keyword evidence="8" id="KW-1133">Transmembrane helix</keyword>
<keyword evidence="12" id="KW-1185">Reference proteome</keyword>
<evidence type="ECO:0000259" key="9">
    <source>
        <dbReference type="PROSITE" id="PS50109"/>
    </source>
</evidence>
<dbReference type="PANTHER" id="PTHR45339:SF5">
    <property type="entry name" value="HISTIDINE KINASE"/>
    <property type="match status" value="1"/>
</dbReference>
<dbReference type="SMART" id="SM00388">
    <property type="entry name" value="HisKA"/>
    <property type="match status" value="1"/>
</dbReference>
<dbReference type="InterPro" id="IPR036890">
    <property type="entry name" value="HATPase_C_sf"/>
</dbReference>
<dbReference type="PRINTS" id="PR00344">
    <property type="entry name" value="BCTRLSENSOR"/>
</dbReference>
<dbReference type="InterPro" id="IPR003660">
    <property type="entry name" value="HAMP_dom"/>
</dbReference>
<dbReference type="GO" id="GO:0005524">
    <property type="term" value="F:ATP binding"/>
    <property type="evidence" value="ECO:0007669"/>
    <property type="project" value="UniProtKB-KW"/>
</dbReference>
<feature type="domain" description="HAMP" evidence="10">
    <location>
        <begin position="182"/>
        <end position="238"/>
    </location>
</feature>
<dbReference type="SUPFAM" id="SSF55874">
    <property type="entry name" value="ATPase domain of HSP90 chaperone/DNA topoisomerase II/histidine kinase"/>
    <property type="match status" value="1"/>
</dbReference>
<evidence type="ECO:0000256" key="5">
    <source>
        <dbReference type="ARBA" id="ARBA00022679"/>
    </source>
</evidence>
<organism evidence="11 12">
    <name type="scientific">Isoalcanivorax beigongshangi</name>
    <dbReference type="NCBI Taxonomy" id="3238810"/>
    <lineage>
        <taxon>Bacteria</taxon>
        <taxon>Pseudomonadati</taxon>
        <taxon>Pseudomonadota</taxon>
        <taxon>Gammaproteobacteria</taxon>
        <taxon>Oceanospirillales</taxon>
        <taxon>Alcanivoracaceae</taxon>
        <taxon>Isoalcanivorax</taxon>
    </lineage>
</organism>
<dbReference type="SMART" id="SM00304">
    <property type="entry name" value="HAMP"/>
    <property type="match status" value="1"/>
</dbReference>
<dbReference type="PROSITE" id="PS50885">
    <property type="entry name" value="HAMP"/>
    <property type="match status" value="1"/>
</dbReference>
<dbReference type="EC" id="2.7.13.3" evidence="3"/>
<dbReference type="InterPro" id="IPR003594">
    <property type="entry name" value="HATPase_dom"/>
</dbReference>
<keyword evidence="8" id="KW-0472">Membrane</keyword>
<keyword evidence="4" id="KW-0597">Phosphoprotein</keyword>
<evidence type="ECO:0000256" key="7">
    <source>
        <dbReference type="SAM" id="Coils"/>
    </source>
</evidence>
<accession>A0ABV4AHS0</accession>
<evidence type="ECO:0000256" key="4">
    <source>
        <dbReference type="ARBA" id="ARBA00022553"/>
    </source>
</evidence>
<protein>
    <recommendedName>
        <fullName evidence="3">histidine kinase</fullName>
        <ecNumber evidence="3">2.7.13.3</ecNumber>
    </recommendedName>
</protein>
<keyword evidence="11" id="KW-0067">ATP-binding</keyword>
<dbReference type="Gene3D" id="3.30.565.10">
    <property type="entry name" value="Histidine kinase-like ATPase, C-terminal domain"/>
    <property type="match status" value="1"/>
</dbReference>
<dbReference type="Gene3D" id="1.10.287.130">
    <property type="match status" value="1"/>
</dbReference>
<feature type="coiled-coil region" evidence="7">
    <location>
        <begin position="226"/>
        <end position="267"/>
    </location>
</feature>
<evidence type="ECO:0000256" key="8">
    <source>
        <dbReference type="SAM" id="Phobius"/>
    </source>
</evidence>
<reference evidence="11 12" key="1">
    <citation type="submission" date="2024-07" db="EMBL/GenBank/DDBJ databases">
        <authorList>
            <person name="Ren Q."/>
        </authorList>
    </citation>
    <scope>NUCLEOTIDE SEQUENCE [LARGE SCALE GENOMIC DNA]</scope>
    <source>
        <strain evidence="11 12">REN37</strain>
    </source>
</reference>
<dbReference type="RefSeq" id="WP_369454837.1">
    <property type="nucleotide sequence ID" value="NZ_JBGCUO010000001.1"/>
</dbReference>
<dbReference type="EMBL" id="JBGCUO010000001">
    <property type="protein sequence ID" value="MEY1661586.1"/>
    <property type="molecule type" value="Genomic_DNA"/>
</dbReference>
<evidence type="ECO:0000256" key="1">
    <source>
        <dbReference type="ARBA" id="ARBA00000085"/>
    </source>
</evidence>
<evidence type="ECO:0000256" key="2">
    <source>
        <dbReference type="ARBA" id="ARBA00004370"/>
    </source>
</evidence>
<dbReference type="SMART" id="SM00387">
    <property type="entry name" value="HATPase_c"/>
    <property type="match status" value="1"/>
</dbReference>
<evidence type="ECO:0000259" key="10">
    <source>
        <dbReference type="PROSITE" id="PS50885"/>
    </source>
</evidence>
<keyword evidence="8" id="KW-0812">Transmembrane</keyword>
<dbReference type="InterPro" id="IPR033414">
    <property type="entry name" value="Sensor_dom"/>
</dbReference>
<feature type="transmembrane region" description="Helical" evidence="8">
    <location>
        <begin position="14"/>
        <end position="39"/>
    </location>
</feature>
<feature type="transmembrane region" description="Helical" evidence="8">
    <location>
        <begin position="158"/>
        <end position="180"/>
    </location>
</feature>
<feature type="domain" description="Histidine kinase" evidence="9">
    <location>
        <begin position="277"/>
        <end position="493"/>
    </location>
</feature>
<comment type="catalytic activity">
    <reaction evidence="1">
        <text>ATP + protein L-histidine = ADP + protein N-phospho-L-histidine.</text>
        <dbReference type="EC" id="2.7.13.3"/>
    </reaction>
</comment>
<dbReference type="Proteomes" id="UP001562065">
    <property type="component" value="Unassembled WGS sequence"/>
</dbReference>
<evidence type="ECO:0000313" key="12">
    <source>
        <dbReference type="Proteomes" id="UP001562065"/>
    </source>
</evidence>
<dbReference type="InterPro" id="IPR036097">
    <property type="entry name" value="HisK_dim/P_sf"/>
</dbReference>
<dbReference type="Pfam" id="PF17149">
    <property type="entry name" value="CHASE5"/>
    <property type="match status" value="1"/>
</dbReference>
<dbReference type="Pfam" id="PF00512">
    <property type="entry name" value="HisKA"/>
    <property type="match status" value="1"/>
</dbReference>
<proteinExistence type="predicted"/>
<evidence type="ECO:0000256" key="6">
    <source>
        <dbReference type="ARBA" id="ARBA00022777"/>
    </source>
</evidence>
<dbReference type="InterPro" id="IPR005467">
    <property type="entry name" value="His_kinase_dom"/>
</dbReference>
<evidence type="ECO:0000256" key="3">
    <source>
        <dbReference type="ARBA" id="ARBA00012438"/>
    </source>
</evidence>
<keyword evidence="5" id="KW-0808">Transferase</keyword>
<dbReference type="SUPFAM" id="SSF47384">
    <property type="entry name" value="Homodimeric domain of signal transducing histidine kinase"/>
    <property type="match status" value="1"/>
</dbReference>
<gene>
    <name evidence="11" type="ORF">AB5I84_05415</name>
</gene>
<keyword evidence="6" id="KW-0418">Kinase</keyword>
<comment type="subcellular location">
    <subcellularLocation>
        <location evidence="2">Membrane</location>
    </subcellularLocation>
</comment>
<evidence type="ECO:0000313" key="11">
    <source>
        <dbReference type="EMBL" id="MEY1661586.1"/>
    </source>
</evidence>
<sequence>MVGRLKRYWRDHPLAIRLVTGILLASSLITLVAIGLLLAREYSAGVSHLERNLDQARLSSVPAITSALWQFDTGNLHTQIDVLRQLPEVDGVAVRWSDWSGKPQQIVSGTLSATTQNNELQQRYPLVYRRSDGRAINIGDLEIHLNRNSIYHDVARHAVFIALFQTLKTAVLALLILALVRHLLTRHLTTISNYARSLTLDRLHRPLALDRRHHHRDELDDIVHAINQMRATLQQDIREREATEQALTDAAIQQRTLEGQRERAEQESHARGELLTTISRELHTPLNAMSGYLELLENTQPSHEQQLYLSLLRQSNENLRALLSDVLEDPLTRRPPKLQAEALDLQQLVEGAVTACAGIAREQHMELVLDIRLHQFRRVQADARRIRQVLLNLLNNAFTFAAGTALVVRVWEDNDNRLVTVAVEDSGAGVEADLIDQVFAPFAQGRQPSQRYRGSGLGLTVCKRLVEAMGGSIAVDNRPQGGASFHFSLPMKALGELPARTYNGQAVLVLAAHPAQQEALCGMLAHQGLTPQREFAQLAQCQLVLVCEQSWARFTPEQRRKLRRSNCPVRLVAPMEYRQMPVPLLPQPVTRTALDEVLGALGLGGPLSLPASLEHPS</sequence>